<accession>A0A811UQ68</accession>
<gene>
    <name evidence="1" type="ORF">CCAP1982_LOCUS8529</name>
</gene>
<evidence type="ECO:0000313" key="1">
    <source>
        <dbReference type="EMBL" id="CAD7000025.1"/>
    </source>
</evidence>
<keyword evidence="2" id="KW-1185">Reference proteome</keyword>
<organism evidence="1 2">
    <name type="scientific">Ceratitis capitata</name>
    <name type="common">Mediterranean fruit fly</name>
    <name type="synonym">Tephritis capitata</name>
    <dbReference type="NCBI Taxonomy" id="7213"/>
    <lineage>
        <taxon>Eukaryota</taxon>
        <taxon>Metazoa</taxon>
        <taxon>Ecdysozoa</taxon>
        <taxon>Arthropoda</taxon>
        <taxon>Hexapoda</taxon>
        <taxon>Insecta</taxon>
        <taxon>Pterygota</taxon>
        <taxon>Neoptera</taxon>
        <taxon>Endopterygota</taxon>
        <taxon>Diptera</taxon>
        <taxon>Brachycera</taxon>
        <taxon>Muscomorpha</taxon>
        <taxon>Tephritoidea</taxon>
        <taxon>Tephritidae</taxon>
        <taxon>Ceratitis</taxon>
        <taxon>Ceratitis</taxon>
    </lineage>
</organism>
<comment type="caution">
    <text evidence="1">The sequence shown here is derived from an EMBL/GenBank/DDBJ whole genome shotgun (WGS) entry which is preliminary data.</text>
</comment>
<dbReference type="AlphaFoldDB" id="A0A811UQ68"/>
<reference evidence="1" key="1">
    <citation type="submission" date="2020-11" db="EMBL/GenBank/DDBJ databases">
        <authorList>
            <person name="Whitehead M."/>
        </authorList>
    </citation>
    <scope>NUCLEOTIDE SEQUENCE</scope>
    <source>
        <strain evidence="1">EGII</strain>
    </source>
</reference>
<dbReference type="EMBL" id="CAJHJT010000012">
    <property type="protein sequence ID" value="CAD7000025.1"/>
    <property type="molecule type" value="Genomic_DNA"/>
</dbReference>
<evidence type="ECO:0000313" key="2">
    <source>
        <dbReference type="Proteomes" id="UP000606786"/>
    </source>
</evidence>
<sequence length="206" mass="23254">MRVMACRVDLQQSRTSHRSGAVSHCQCCVRQLLEYPVAPKSIGLHVIKLYAQQVCFGGNEDAAPPATAICIQLYLSQAKRVLRNSRPPQAQQITQISNYQFSDLIPNKQRLKTQAKPTCEAWQISYDYARHSFYHSIIAVDRMGALHFCYRLTRNTRCFAHFKCTLSAYCVHSRSALPIIDAIDISTSLAIALFFCVASLLRNVLN</sequence>
<dbReference type="Proteomes" id="UP000606786">
    <property type="component" value="Unassembled WGS sequence"/>
</dbReference>
<protein>
    <submittedName>
        <fullName evidence="1">(Mediterranean fruit fly) hypothetical protein</fullName>
    </submittedName>
</protein>
<name>A0A811UQ68_CERCA</name>
<proteinExistence type="predicted"/>